<sequence length="371" mass="42253">MLVLGRDSGIKKLLEASVKQVNRDCDRDVDHGLLAVQDVENRFVRPEQHGTSDMPTHRQFQCWIQCGDEVLTEHSVAVDDKTNVVSCWIPSEVGKVFTINYRYIKGVIPFRYIVYVDGVRARGTVVFNEHPCFREGMCDGARVDSKTIRPFIFSSINMTDDESIATVIPKSSFGTIEIKFELVVSAGTALWPDQKLEFDDGPLHENKRKIGTHRVTLGSARERPVTQKRLTKPYDPLNPGPQATFRFLYRSREFLMAQGVIEKRPMLYFRRTTGSGGIPYAFSTCKSSPSKSASSSPQMLKRKTNDFSIVSEEVLEREISTRKKLLSRLRRERELEEEIGMLEEKKQEITSKRIKKNPIKTEDGVIDLTGD</sequence>
<dbReference type="PANTHER" id="PTHR36223">
    <property type="entry name" value="BETA-LACTAMASE-TYPE TRANSPEPTIDASE FOLD DOMAIN CONTAINING PROTEIN"/>
    <property type="match status" value="1"/>
</dbReference>
<dbReference type="EMBL" id="ML170165">
    <property type="protein sequence ID" value="TDL24781.1"/>
    <property type="molecule type" value="Genomic_DNA"/>
</dbReference>
<dbReference type="Pfam" id="PF25534">
    <property type="entry name" value="DUF7918"/>
    <property type="match status" value="1"/>
</dbReference>
<organism evidence="2 3">
    <name type="scientific">Rickenella mellea</name>
    <dbReference type="NCBI Taxonomy" id="50990"/>
    <lineage>
        <taxon>Eukaryota</taxon>
        <taxon>Fungi</taxon>
        <taxon>Dikarya</taxon>
        <taxon>Basidiomycota</taxon>
        <taxon>Agaricomycotina</taxon>
        <taxon>Agaricomycetes</taxon>
        <taxon>Hymenochaetales</taxon>
        <taxon>Rickenellaceae</taxon>
        <taxon>Rickenella</taxon>
    </lineage>
</organism>
<evidence type="ECO:0000259" key="1">
    <source>
        <dbReference type="Pfam" id="PF25534"/>
    </source>
</evidence>
<feature type="domain" description="DUF7918" evidence="1">
    <location>
        <begin position="63"/>
        <end position="263"/>
    </location>
</feature>
<dbReference type="InterPro" id="IPR057678">
    <property type="entry name" value="DUF7918"/>
</dbReference>
<protein>
    <recommendedName>
        <fullName evidence="1">DUF7918 domain-containing protein</fullName>
    </recommendedName>
</protein>
<dbReference type="PANTHER" id="PTHR36223:SF1">
    <property type="entry name" value="TRANSCRIPTION ELONGATION FACTOR EAF N-TERMINAL DOMAIN-CONTAINING PROTEIN"/>
    <property type="match status" value="1"/>
</dbReference>
<evidence type="ECO:0000313" key="3">
    <source>
        <dbReference type="Proteomes" id="UP000294933"/>
    </source>
</evidence>
<dbReference type="AlphaFoldDB" id="A0A4Y7QBX3"/>
<proteinExistence type="predicted"/>
<gene>
    <name evidence="2" type="ORF">BD410DRAFT_826755</name>
</gene>
<dbReference type="Proteomes" id="UP000294933">
    <property type="component" value="Unassembled WGS sequence"/>
</dbReference>
<dbReference type="VEuPathDB" id="FungiDB:BD410DRAFT_826755"/>
<dbReference type="OrthoDB" id="3364132at2759"/>
<reference evidence="2 3" key="1">
    <citation type="submission" date="2018-06" db="EMBL/GenBank/DDBJ databases">
        <title>A transcriptomic atlas of mushroom development highlights an independent origin of complex multicellularity.</title>
        <authorList>
            <consortium name="DOE Joint Genome Institute"/>
            <person name="Krizsan K."/>
            <person name="Almasi E."/>
            <person name="Merenyi Z."/>
            <person name="Sahu N."/>
            <person name="Viragh M."/>
            <person name="Koszo T."/>
            <person name="Mondo S."/>
            <person name="Kiss B."/>
            <person name="Balint B."/>
            <person name="Kues U."/>
            <person name="Barry K."/>
            <person name="Hegedus J.C."/>
            <person name="Henrissat B."/>
            <person name="Johnson J."/>
            <person name="Lipzen A."/>
            <person name="Ohm R."/>
            <person name="Nagy I."/>
            <person name="Pangilinan J."/>
            <person name="Yan J."/>
            <person name="Xiong Y."/>
            <person name="Grigoriev I.V."/>
            <person name="Hibbett D.S."/>
            <person name="Nagy L.G."/>
        </authorList>
    </citation>
    <scope>NUCLEOTIDE SEQUENCE [LARGE SCALE GENOMIC DNA]</scope>
    <source>
        <strain evidence="2 3">SZMC22713</strain>
    </source>
</reference>
<keyword evidence="3" id="KW-1185">Reference proteome</keyword>
<accession>A0A4Y7QBX3</accession>
<name>A0A4Y7QBX3_9AGAM</name>
<evidence type="ECO:0000313" key="2">
    <source>
        <dbReference type="EMBL" id="TDL24781.1"/>
    </source>
</evidence>
<dbReference type="STRING" id="50990.A0A4Y7QBX3"/>